<keyword evidence="1" id="KW-1133">Transmembrane helix</keyword>
<gene>
    <name evidence="2" type="ORF">L0M14_00920</name>
</gene>
<protein>
    <recommendedName>
        <fullName evidence="4">Short-chain dehydrogenase</fullName>
    </recommendedName>
</protein>
<feature type="transmembrane region" description="Helical" evidence="1">
    <location>
        <begin position="49"/>
        <end position="68"/>
    </location>
</feature>
<sequence length="71" mass="7974">MIYYIIGIGILLVALVLSFVFAKKQQNHEMDKSMSETTYKHRVLANPGFIAYASIIVAAILVIGYFAIKHQ</sequence>
<keyword evidence="1" id="KW-0472">Membrane</keyword>
<proteinExistence type="predicted"/>
<evidence type="ECO:0000313" key="2">
    <source>
        <dbReference type="EMBL" id="UJF33860.1"/>
    </source>
</evidence>
<evidence type="ECO:0000256" key="1">
    <source>
        <dbReference type="SAM" id="Phobius"/>
    </source>
</evidence>
<reference evidence="2 3" key="1">
    <citation type="journal article" date="2024" name="Int. J. Syst. Evol. Microbiol.">
        <title>Paenibacillus hexagrammi sp. nov., a novel bacterium isolated from the gut content of Hexagrammos agrammus.</title>
        <authorList>
            <person name="Jung H.K."/>
            <person name="Kim D.G."/>
            <person name="Zin H."/>
            <person name="Park J."/>
            <person name="Jung H."/>
            <person name="Kim Y.O."/>
            <person name="Kong H.J."/>
            <person name="Kim J.W."/>
            <person name="Kim Y.S."/>
        </authorList>
    </citation>
    <scope>NUCLEOTIDE SEQUENCE [LARGE SCALE GENOMIC DNA]</scope>
    <source>
        <strain evidence="2 3">YPD9-1</strain>
    </source>
</reference>
<dbReference type="RefSeq" id="WP_235120251.1">
    <property type="nucleotide sequence ID" value="NZ_CP090978.1"/>
</dbReference>
<organism evidence="2 3">
    <name type="scientific">Paenibacillus hexagrammi</name>
    <dbReference type="NCBI Taxonomy" id="2908839"/>
    <lineage>
        <taxon>Bacteria</taxon>
        <taxon>Bacillati</taxon>
        <taxon>Bacillota</taxon>
        <taxon>Bacilli</taxon>
        <taxon>Bacillales</taxon>
        <taxon>Paenibacillaceae</taxon>
        <taxon>Paenibacillus</taxon>
    </lineage>
</organism>
<accession>A0ABY3SK04</accession>
<dbReference type="EMBL" id="CP090978">
    <property type="protein sequence ID" value="UJF33860.1"/>
    <property type="molecule type" value="Genomic_DNA"/>
</dbReference>
<keyword evidence="1" id="KW-0812">Transmembrane</keyword>
<evidence type="ECO:0008006" key="4">
    <source>
        <dbReference type="Google" id="ProtNLM"/>
    </source>
</evidence>
<dbReference type="Proteomes" id="UP001649230">
    <property type="component" value="Chromosome"/>
</dbReference>
<evidence type="ECO:0000313" key="3">
    <source>
        <dbReference type="Proteomes" id="UP001649230"/>
    </source>
</evidence>
<keyword evidence="3" id="KW-1185">Reference proteome</keyword>
<name>A0ABY3SK04_9BACL</name>